<comment type="caution">
    <text evidence="2">The sequence shown here is derived from an EMBL/GenBank/DDBJ whole genome shotgun (WGS) entry which is preliminary data.</text>
</comment>
<keyword evidence="1" id="KW-0472">Membrane</keyword>
<protein>
    <recommendedName>
        <fullName evidence="4">DUF1707 domain-containing protein</fullName>
    </recommendedName>
</protein>
<evidence type="ECO:0000313" key="3">
    <source>
        <dbReference type="Proteomes" id="UP001551675"/>
    </source>
</evidence>
<proteinExistence type="predicted"/>
<evidence type="ECO:0000256" key="1">
    <source>
        <dbReference type="SAM" id="Phobius"/>
    </source>
</evidence>
<gene>
    <name evidence="2" type="ORF">AB0I59_17715</name>
</gene>
<dbReference type="EMBL" id="JBFALK010000009">
    <property type="protein sequence ID" value="MEV0970474.1"/>
    <property type="molecule type" value="Genomic_DNA"/>
</dbReference>
<name>A0ABV3GFQ6_MICGL</name>
<keyword evidence="1" id="KW-0812">Transmembrane</keyword>
<sequence length="119" mass="12914">MPDAPLPRDELRATIEARRDLGPEYEPALTDAFLDRIETAIAQRVKAEADSRLPDARHTAWEEQQERKRGLGLALGSLGIAVPLTAAAGATSGMPGMMVAWAGIVAVNMAYAFGRRRRD</sequence>
<accession>A0ABV3GFQ6</accession>
<organism evidence="2 3">
    <name type="scientific">Microtetraspora glauca</name>
    <dbReference type="NCBI Taxonomy" id="1996"/>
    <lineage>
        <taxon>Bacteria</taxon>
        <taxon>Bacillati</taxon>
        <taxon>Actinomycetota</taxon>
        <taxon>Actinomycetes</taxon>
        <taxon>Streptosporangiales</taxon>
        <taxon>Streptosporangiaceae</taxon>
        <taxon>Microtetraspora</taxon>
    </lineage>
</organism>
<reference evidence="2 3" key="1">
    <citation type="submission" date="2024-06" db="EMBL/GenBank/DDBJ databases">
        <title>The Natural Products Discovery Center: Release of the First 8490 Sequenced Strains for Exploring Actinobacteria Biosynthetic Diversity.</title>
        <authorList>
            <person name="Kalkreuter E."/>
            <person name="Kautsar S.A."/>
            <person name="Yang D."/>
            <person name="Bader C.D."/>
            <person name="Teijaro C.N."/>
            <person name="Fluegel L."/>
            <person name="Davis C.M."/>
            <person name="Simpson J.R."/>
            <person name="Lauterbach L."/>
            <person name="Steele A.D."/>
            <person name="Gui C."/>
            <person name="Meng S."/>
            <person name="Li G."/>
            <person name="Viehrig K."/>
            <person name="Ye F."/>
            <person name="Su P."/>
            <person name="Kiefer A.F."/>
            <person name="Nichols A."/>
            <person name="Cepeda A.J."/>
            <person name="Yan W."/>
            <person name="Fan B."/>
            <person name="Jiang Y."/>
            <person name="Adhikari A."/>
            <person name="Zheng C.-J."/>
            <person name="Schuster L."/>
            <person name="Cowan T.M."/>
            <person name="Smanski M.J."/>
            <person name="Chevrette M.G."/>
            <person name="De Carvalho L.P.S."/>
            <person name="Shen B."/>
        </authorList>
    </citation>
    <scope>NUCLEOTIDE SEQUENCE [LARGE SCALE GENOMIC DNA]</scope>
    <source>
        <strain evidence="2 3">NPDC050100</strain>
    </source>
</reference>
<evidence type="ECO:0008006" key="4">
    <source>
        <dbReference type="Google" id="ProtNLM"/>
    </source>
</evidence>
<feature type="transmembrane region" description="Helical" evidence="1">
    <location>
        <begin position="71"/>
        <end position="90"/>
    </location>
</feature>
<keyword evidence="3" id="KW-1185">Reference proteome</keyword>
<keyword evidence="1" id="KW-1133">Transmembrane helix</keyword>
<dbReference type="Proteomes" id="UP001551675">
    <property type="component" value="Unassembled WGS sequence"/>
</dbReference>
<evidence type="ECO:0000313" key="2">
    <source>
        <dbReference type="EMBL" id="MEV0970474.1"/>
    </source>
</evidence>
<dbReference type="RefSeq" id="WP_061255558.1">
    <property type="nucleotide sequence ID" value="NZ_JBFALK010000009.1"/>
</dbReference>
<feature type="transmembrane region" description="Helical" evidence="1">
    <location>
        <begin position="96"/>
        <end position="114"/>
    </location>
</feature>